<dbReference type="OrthoDB" id="9806359at2"/>
<dbReference type="PANTHER" id="PTHR46390">
    <property type="entry name" value="MANNOSE-1-PHOSPHATE GUANYLYLTRANSFERASE"/>
    <property type="match status" value="1"/>
</dbReference>
<dbReference type="SUPFAM" id="SSF159283">
    <property type="entry name" value="Guanosine diphospho-D-mannose pyrophosphorylase/mannose-6-phosphate isomerase linker domain"/>
    <property type="match status" value="1"/>
</dbReference>
<comment type="caution">
    <text evidence="3">The sequence shown here is derived from an EMBL/GenBank/DDBJ whole genome shotgun (WGS) entry which is preliminary data.</text>
</comment>
<dbReference type="Proteomes" id="UP000236151">
    <property type="component" value="Unassembled WGS sequence"/>
</dbReference>
<dbReference type="CDD" id="cd02509">
    <property type="entry name" value="GDP-M1P_Guanylyltransferase"/>
    <property type="match status" value="1"/>
</dbReference>
<dbReference type="GO" id="GO:0009298">
    <property type="term" value="P:GDP-mannose biosynthetic process"/>
    <property type="evidence" value="ECO:0007669"/>
    <property type="project" value="TreeGrafter"/>
</dbReference>
<dbReference type="InterPro" id="IPR005835">
    <property type="entry name" value="NTP_transferase_dom"/>
</dbReference>
<dbReference type="InterPro" id="IPR049577">
    <property type="entry name" value="GMPP_N"/>
</dbReference>
<reference evidence="3 4" key="1">
    <citation type="submission" date="2017-06" db="EMBL/GenBank/DDBJ databases">
        <title>Investigating the central metabolism of Clostridium thermosuccinogenes.</title>
        <authorList>
            <person name="Koendjbiharie J.G."/>
            <person name="van Kranenburg R."/>
        </authorList>
    </citation>
    <scope>NUCLEOTIDE SEQUENCE [LARGE SCALE GENOMIC DNA]</scope>
    <source>
        <strain evidence="3 4">DSM 5806</strain>
    </source>
</reference>
<dbReference type="InterPro" id="IPR054566">
    <property type="entry name" value="ManC/GMP-like_b-helix"/>
</dbReference>
<dbReference type="SUPFAM" id="SSF53448">
    <property type="entry name" value="Nucleotide-diphospho-sugar transferases"/>
    <property type="match status" value="1"/>
</dbReference>
<dbReference type="PANTHER" id="PTHR46390:SF1">
    <property type="entry name" value="MANNOSE-1-PHOSPHATE GUANYLYLTRANSFERASE"/>
    <property type="match status" value="1"/>
</dbReference>
<sequence>MQKYAVLMAGGSGTRLWPLSKEASPKQFILVEDDSSMLVQTIKRLCKVVQPEQCYIVTSRLLADITKKAVSGYIPEDNVLSEPERKNTAACIAFATLLLQKKCKEGVLCFVPADGYVKDTEGYAEALQLAFDTAERTNGLVVIGVKPAYPADGYGYIHVEPVTDAGVKTSRVLNFIEKPPLEVAQELVRSEDYLWNCGIVVGTMYAIIRNIKEHIPEHYHKLSEALDKDENQASALFEKAYHDIQSISFDNGVLEKCAQSLYAVRASFDWDDIGSIDALAKTLEADSEGNRVKGRHIGINTANSIIYAKDIAICTIDIDNLIIAGTKDEVLVCPRDKSQKIKILVDKLKQQGHEDLL</sequence>
<evidence type="ECO:0000313" key="3">
    <source>
        <dbReference type="EMBL" id="PNT97234.1"/>
    </source>
</evidence>
<accession>A0A2K2FEM5</accession>
<dbReference type="EMBL" id="NIOJ01000039">
    <property type="protein sequence ID" value="PNT97234.1"/>
    <property type="molecule type" value="Genomic_DNA"/>
</dbReference>
<keyword evidence="4" id="KW-1185">Reference proteome</keyword>
<evidence type="ECO:0000259" key="1">
    <source>
        <dbReference type="Pfam" id="PF00483"/>
    </source>
</evidence>
<evidence type="ECO:0000313" key="4">
    <source>
        <dbReference type="Proteomes" id="UP000236151"/>
    </source>
</evidence>
<evidence type="ECO:0000259" key="2">
    <source>
        <dbReference type="Pfam" id="PF22640"/>
    </source>
</evidence>
<protein>
    <submittedName>
        <fullName evidence="3">Nucleotidyl transferase</fullName>
    </submittedName>
</protein>
<name>A0A2K2FEM5_9CLOT</name>
<dbReference type="GO" id="GO:0004475">
    <property type="term" value="F:mannose-1-phosphate guanylyltransferase (GTP) activity"/>
    <property type="evidence" value="ECO:0007669"/>
    <property type="project" value="InterPro"/>
</dbReference>
<dbReference type="Pfam" id="PF22640">
    <property type="entry name" value="ManC_GMP_beta-helix"/>
    <property type="match status" value="1"/>
</dbReference>
<dbReference type="RefSeq" id="WP_103082303.1">
    <property type="nucleotide sequence ID" value="NZ_CP021850.1"/>
</dbReference>
<dbReference type="AlphaFoldDB" id="A0A2K2FEM5"/>
<gene>
    <name evidence="3" type="ORF">CDQ84_13715</name>
</gene>
<dbReference type="InterPro" id="IPR051161">
    <property type="entry name" value="Mannose-6P_isomerase_type2"/>
</dbReference>
<proteinExistence type="predicted"/>
<dbReference type="InterPro" id="IPR029044">
    <property type="entry name" value="Nucleotide-diphossugar_trans"/>
</dbReference>
<feature type="domain" description="Nucleotidyl transferase" evidence="1">
    <location>
        <begin position="5"/>
        <end position="285"/>
    </location>
</feature>
<feature type="domain" description="MannoseP isomerase/GMP-like beta-helix" evidence="2">
    <location>
        <begin position="294"/>
        <end position="348"/>
    </location>
</feature>
<keyword evidence="3" id="KW-0808">Transferase</keyword>
<dbReference type="KEGG" id="cthd:CDO33_15935"/>
<dbReference type="Pfam" id="PF00483">
    <property type="entry name" value="NTP_transferase"/>
    <property type="match status" value="1"/>
</dbReference>
<dbReference type="Gene3D" id="3.90.550.10">
    <property type="entry name" value="Spore Coat Polysaccharide Biosynthesis Protein SpsA, Chain A"/>
    <property type="match status" value="1"/>
</dbReference>
<organism evidence="3 4">
    <name type="scientific">Clostridium thermosuccinogenes</name>
    <dbReference type="NCBI Taxonomy" id="84032"/>
    <lineage>
        <taxon>Bacteria</taxon>
        <taxon>Bacillati</taxon>
        <taxon>Bacillota</taxon>
        <taxon>Clostridia</taxon>
        <taxon>Eubacteriales</taxon>
        <taxon>Clostridiaceae</taxon>
        <taxon>Clostridium</taxon>
    </lineage>
</organism>